<comment type="caution">
    <text evidence="1">The sequence shown here is derived from an EMBL/GenBank/DDBJ whole genome shotgun (WGS) entry which is preliminary data.</text>
</comment>
<gene>
    <name evidence="1" type="ORF">SPARVUS_LOCUS6461720</name>
</gene>
<dbReference type="EMBL" id="CATNWA010014072">
    <property type="protein sequence ID" value="CAI9566864.1"/>
    <property type="molecule type" value="Genomic_DNA"/>
</dbReference>
<proteinExistence type="predicted"/>
<dbReference type="Proteomes" id="UP001162483">
    <property type="component" value="Unassembled WGS sequence"/>
</dbReference>
<evidence type="ECO:0000313" key="1">
    <source>
        <dbReference type="EMBL" id="CAI9566864.1"/>
    </source>
</evidence>
<accession>A0ABN9D2Z2</accession>
<keyword evidence="2" id="KW-1185">Reference proteome</keyword>
<organism evidence="1 2">
    <name type="scientific">Staurois parvus</name>
    <dbReference type="NCBI Taxonomy" id="386267"/>
    <lineage>
        <taxon>Eukaryota</taxon>
        <taxon>Metazoa</taxon>
        <taxon>Chordata</taxon>
        <taxon>Craniata</taxon>
        <taxon>Vertebrata</taxon>
        <taxon>Euteleostomi</taxon>
        <taxon>Amphibia</taxon>
        <taxon>Batrachia</taxon>
        <taxon>Anura</taxon>
        <taxon>Neobatrachia</taxon>
        <taxon>Ranoidea</taxon>
        <taxon>Ranidae</taxon>
        <taxon>Staurois</taxon>
    </lineage>
</organism>
<protein>
    <submittedName>
        <fullName evidence="1">Uncharacterized protein</fullName>
    </submittedName>
</protein>
<sequence length="61" mass="7100">MSPLQRPQPCPPANASIRLLGSVPCERRDVQRRNRREIRKCQIKSHSKTLLYQTISHTFCP</sequence>
<evidence type="ECO:0000313" key="2">
    <source>
        <dbReference type="Proteomes" id="UP001162483"/>
    </source>
</evidence>
<name>A0ABN9D2Z2_9NEOB</name>
<reference evidence="1" key="1">
    <citation type="submission" date="2023-05" db="EMBL/GenBank/DDBJ databases">
        <authorList>
            <person name="Stuckert A."/>
        </authorList>
    </citation>
    <scope>NUCLEOTIDE SEQUENCE</scope>
</reference>